<dbReference type="Gene3D" id="6.10.250.2430">
    <property type="match status" value="1"/>
</dbReference>
<organism evidence="9 10">
    <name type="scientific">Spizellomyces punctatus (strain DAOM BR117)</name>
    <dbReference type="NCBI Taxonomy" id="645134"/>
    <lineage>
        <taxon>Eukaryota</taxon>
        <taxon>Fungi</taxon>
        <taxon>Fungi incertae sedis</taxon>
        <taxon>Chytridiomycota</taxon>
        <taxon>Chytridiomycota incertae sedis</taxon>
        <taxon>Chytridiomycetes</taxon>
        <taxon>Spizellomycetales</taxon>
        <taxon>Spizellomycetaceae</taxon>
        <taxon>Spizellomyces</taxon>
    </lineage>
</organism>
<comment type="similarity">
    <text evidence="7">Belongs to the NFYA/HAP2 subunit family.</text>
</comment>
<evidence type="ECO:0000256" key="5">
    <source>
        <dbReference type="ARBA" id="ARBA00023163"/>
    </source>
</evidence>
<dbReference type="RefSeq" id="XP_016606437.1">
    <property type="nucleotide sequence ID" value="XM_016754309.1"/>
</dbReference>
<feature type="compositionally biased region" description="Pro residues" evidence="8">
    <location>
        <begin position="167"/>
        <end position="176"/>
    </location>
</feature>
<name>A0A0L0HB08_SPIPD</name>
<dbReference type="AlphaFoldDB" id="A0A0L0HB08"/>
<keyword evidence="5 7" id="KW-0804">Transcription</keyword>
<evidence type="ECO:0000256" key="7">
    <source>
        <dbReference type="RuleBase" id="RU367155"/>
    </source>
</evidence>
<dbReference type="InterPro" id="IPR018362">
    <property type="entry name" value="CCAAT-binding_factor_CS"/>
</dbReference>
<evidence type="ECO:0000256" key="2">
    <source>
        <dbReference type="ARBA" id="ARBA00023015"/>
    </source>
</evidence>
<dbReference type="GO" id="GO:0016602">
    <property type="term" value="C:CCAAT-binding factor complex"/>
    <property type="evidence" value="ECO:0007669"/>
    <property type="project" value="InterPro"/>
</dbReference>
<reference evidence="9 10" key="1">
    <citation type="submission" date="2009-08" db="EMBL/GenBank/DDBJ databases">
        <title>The Genome Sequence of Spizellomyces punctatus strain DAOM BR117.</title>
        <authorList>
            <consortium name="The Broad Institute Genome Sequencing Platform"/>
            <person name="Russ C."/>
            <person name="Cuomo C."/>
            <person name="Shea T."/>
            <person name="Young S.K."/>
            <person name="Zeng Q."/>
            <person name="Koehrsen M."/>
            <person name="Haas B."/>
            <person name="Borodovsky M."/>
            <person name="Guigo R."/>
            <person name="Alvarado L."/>
            <person name="Berlin A."/>
            <person name="Bochicchio J."/>
            <person name="Borenstein D."/>
            <person name="Chapman S."/>
            <person name="Chen Z."/>
            <person name="Engels R."/>
            <person name="Freedman E."/>
            <person name="Gellesch M."/>
            <person name="Goldberg J."/>
            <person name="Griggs A."/>
            <person name="Gujja S."/>
            <person name="Heiman D."/>
            <person name="Hepburn T."/>
            <person name="Howarth C."/>
            <person name="Jen D."/>
            <person name="Larson L."/>
            <person name="Lewis B."/>
            <person name="Mehta T."/>
            <person name="Park D."/>
            <person name="Pearson M."/>
            <person name="Roberts A."/>
            <person name="Saif S."/>
            <person name="Shenoy N."/>
            <person name="Sisk P."/>
            <person name="Stolte C."/>
            <person name="Sykes S."/>
            <person name="Thomson T."/>
            <person name="Walk T."/>
            <person name="White J."/>
            <person name="Yandava C."/>
            <person name="Burger G."/>
            <person name="Gray M.W."/>
            <person name="Holland P.W.H."/>
            <person name="King N."/>
            <person name="Lang F.B.F."/>
            <person name="Roger A.J."/>
            <person name="Ruiz-Trillo I."/>
            <person name="Lander E."/>
            <person name="Nusbaum C."/>
        </authorList>
    </citation>
    <scope>NUCLEOTIDE SEQUENCE [LARGE SCALE GENOMIC DNA]</scope>
    <source>
        <strain evidence="9 10">DAOM BR117</strain>
    </source>
</reference>
<comment type="function">
    <text evidence="7">Component of the sequence-specific heterotrimeric transcription factor (NF-Y) which specifically recognizes a 5'-CCAAT-3' box motif found in the promoters of its target genes.</text>
</comment>
<evidence type="ECO:0000256" key="1">
    <source>
        <dbReference type="ARBA" id="ARBA00004123"/>
    </source>
</evidence>
<proteinExistence type="inferred from homology"/>
<dbReference type="VEuPathDB" id="FungiDB:SPPG_06102"/>
<evidence type="ECO:0000313" key="9">
    <source>
        <dbReference type="EMBL" id="KNC98397.1"/>
    </source>
</evidence>
<keyword evidence="3 7" id="KW-0238">DNA-binding</keyword>
<keyword evidence="6 7" id="KW-0539">Nucleus</keyword>
<dbReference type="EMBL" id="KQ257460">
    <property type="protein sequence ID" value="KNC98397.1"/>
    <property type="molecule type" value="Genomic_DNA"/>
</dbReference>
<feature type="compositionally biased region" description="Basic and acidic residues" evidence="8">
    <location>
        <begin position="122"/>
        <end position="134"/>
    </location>
</feature>
<dbReference type="OrthoDB" id="1097733at2759"/>
<keyword evidence="2 7" id="KW-0805">Transcription regulation</keyword>
<dbReference type="InterPro" id="IPR001289">
    <property type="entry name" value="NFYA"/>
</dbReference>
<gene>
    <name evidence="9" type="ORF">SPPG_06102</name>
</gene>
<dbReference type="InParanoid" id="A0A0L0HB08"/>
<comment type="subcellular location">
    <subcellularLocation>
        <location evidence="1 7">Nucleus</location>
    </subcellularLocation>
</comment>
<sequence length="244" mass="26739">MMDGTTTTTTAATTTTTAATASSHAQPGQQTSVDAQQFAALQQAAMYPQYANMLLGHMTNQITNPTPLANNQVLAAMAMNAAAVAAAAAASQPTGDEPLYVNAKQYHRILKRREARAKLEAMNKGRKEKGYIHESRHRHAMRRPRGPGGRFLSASELAALKDKEDTPPPSTPPTPAPTQQQQQQQQQHVSRPQVSLQPQKMIHLASVQQRLAAMQSQQVQLQLSQLQQQQLQAQQPQQQQQTRV</sequence>
<comment type="subunit">
    <text evidence="7">Heterotrimer.</text>
</comment>
<evidence type="ECO:0000256" key="4">
    <source>
        <dbReference type="ARBA" id="ARBA00023159"/>
    </source>
</evidence>
<dbReference type="GO" id="GO:0003677">
    <property type="term" value="F:DNA binding"/>
    <property type="evidence" value="ECO:0007669"/>
    <property type="project" value="UniProtKB-KW"/>
</dbReference>
<feature type="compositionally biased region" description="Basic residues" evidence="8">
    <location>
        <begin position="135"/>
        <end position="145"/>
    </location>
</feature>
<evidence type="ECO:0000313" key="10">
    <source>
        <dbReference type="Proteomes" id="UP000053201"/>
    </source>
</evidence>
<feature type="compositionally biased region" description="Low complexity" evidence="8">
    <location>
        <begin position="177"/>
        <end position="187"/>
    </location>
</feature>
<dbReference type="SMART" id="SM00521">
    <property type="entry name" value="CBF"/>
    <property type="match status" value="1"/>
</dbReference>
<keyword evidence="4" id="KW-0010">Activator</keyword>
<protein>
    <recommendedName>
        <fullName evidence="7">Transcriptional activator HAP2</fullName>
    </recommendedName>
</protein>
<dbReference type="PROSITE" id="PS51152">
    <property type="entry name" value="NFYA_HAP2_2"/>
    <property type="match status" value="1"/>
</dbReference>
<dbReference type="Proteomes" id="UP000053201">
    <property type="component" value="Unassembled WGS sequence"/>
</dbReference>
<dbReference type="STRING" id="645134.A0A0L0HB08"/>
<feature type="compositionally biased region" description="Low complexity" evidence="8">
    <location>
        <begin position="215"/>
        <end position="244"/>
    </location>
</feature>
<feature type="compositionally biased region" description="Polar residues" evidence="8">
    <location>
        <begin position="188"/>
        <end position="198"/>
    </location>
</feature>
<feature type="region of interest" description="Disordered" evidence="8">
    <location>
        <begin position="122"/>
        <end position="201"/>
    </location>
</feature>
<dbReference type="PANTHER" id="PTHR12632">
    <property type="entry name" value="TRANSCRIPTION FACTOR NF-Y ALPHA-RELATED"/>
    <property type="match status" value="1"/>
</dbReference>
<evidence type="ECO:0000256" key="6">
    <source>
        <dbReference type="ARBA" id="ARBA00023242"/>
    </source>
</evidence>
<dbReference type="PRINTS" id="PR00616">
    <property type="entry name" value="CCAATSUBUNTB"/>
</dbReference>
<evidence type="ECO:0000256" key="3">
    <source>
        <dbReference type="ARBA" id="ARBA00023125"/>
    </source>
</evidence>
<dbReference type="eggNOG" id="KOG1561">
    <property type="taxonomic scope" value="Eukaryota"/>
</dbReference>
<accession>A0A0L0HB08</accession>
<keyword evidence="10" id="KW-1185">Reference proteome</keyword>
<dbReference type="Pfam" id="PF02045">
    <property type="entry name" value="CBFB_NFYA"/>
    <property type="match status" value="1"/>
</dbReference>
<dbReference type="GO" id="GO:0003700">
    <property type="term" value="F:DNA-binding transcription factor activity"/>
    <property type="evidence" value="ECO:0007669"/>
    <property type="project" value="UniProtKB-UniRule"/>
</dbReference>
<dbReference type="PROSITE" id="PS00686">
    <property type="entry name" value="NFYA_HAP2_1"/>
    <property type="match status" value="1"/>
</dbReference>
<feature type="region of interest" description="Disordered" evidence="8">
    <location>
        <begin position="213"/>
        <end position="244"/>
    </location>
</feature>
<dbReference type="GeneID" id="27689434"/>
<evidence type="ECO:0000256" key="8">
    <source>
        <dbReference type="SAM" id="MobiDB-lite"/>
    </source>
</evidence>